<gene>
    <name evidence="2" type="ORF">PVN32_15140</name>
</gene>
<feature type="signal peptide" evidence="1">
    <location>
        <begin position="1"/>
        <end position="20"/>
    </location>
</feature>
<dbReference type="RefSeq" id="WP_256163750.1">
    <property type="nucleotide sequence ID" value="NZ_AP023088.1"/>
</dbReference>
<evidence type="ECO:0008006" key="4">
    <source>
        <dbReference type="Google" id="ProtNLM"/>
    </source>
</evidence>
<name>A0AAW6KII8_9BACI</name>
<dbReference type="AlphaFoldDB" id="A0AAW6KII8"/>
<sequence length="42" mass="4621">MKKCWLVIMLCLLLAGCATHKPKPKGVSEWRDAACASEVFGK</sequence>
<dbReference type="Proteomes" id="UP001216709">
    <property type="component" value="Unassembled WGS sequence"/>
</dbReference>
<feature type="chain" id="PRO_5043913570" description="Lipoprotein" evidence="1">
    <location>
        <begin position="21"/>
        <end position="42"/>
    </location>
</feature>
<dbReference type="PROSITE" id="PS51257">
    <property type="entry name" value="PROKAR_LIPOPROTEIN"/>
    <property type="match status" value="1"/>
</dbReference>
<accession>A0AAW6KII8</accession>
<evidence type="ECO:0000313" key="3">
    <source>
        <dbReference type="Proteomes" id="UP001216709"/>
    </source>
</evidence>
<keyword evidence="1" id="KW-0732">Signal</keyword>
<dbReference type="EMBL" id="JARAFO010000052">
    <property type="protein sequence ID" value="MDE1453506.1"/>
    <property type="molecule type" value="Genomic_DNA"/>
</dbReference>
<proteinExistence type="predicted"/>
<protein>
    <recommendedName>
        <fullName evidence="4">Lipoprotein</fullName>
    </recommendedName>
</protein>
<evidence type="ECO:0000256" key="1">
    <source>
        <dbReference type="SAM" id="SignalP"/>
    </source>
</evidence>
<reference evidence="2" key="1">
    <citation type="submission" date="2022-12" db="EMBL/GenBank/DDBJ databases">
        <title>Draft Genome Sequences of Bacillus licheniformis and Bacillus paralicheniformis strains isolated from Irish skim milk powders.</title>
        <authorList>
            <person name="Lourenco A."/>
            <person name="Li F."/>
            <person name="Geraldine D."/>
            <person name="Tobin J.T."/>
            <person name="Butler F."/>
            <person name="Jordan K."/>
            <person name="Obrien T."/>
        </authorList>
    </citation>
    <scope>NUCLEOTIDE SEQUENCE</scope>
    <source>
        <strain evidence="2">3370</strain>
    </source>
</reference>
<evidence type="ECO:0000313" key="2">
    <source>
        <dbReference type="EMBL" id="MDE1453506.1"/>
    </source>
</evidence>
<dbReference type="GeneID" id="76832912"/>
<comment type="caution">
    <text evidence="2">The sequence shown here is derived from an EMBL/GenBank/DDBJ whole genome shotgun (WGS) entry which is preliminary data.</text>
</comment>
<organism evidence="2 3">
    <name type="scientific">Bacillus paralicheniformis</name>
    <dbReference type="NCBI Taxonomy" id="1648923"/>
    <lineage>
        <taxon>Bacteria</taxon>
        <taxon>Bacillati</taxon>
        <taxon>Bacillota</taxon>
        <taxon>Bacilli</taxon>
        <taxon>Bacillales</taxon>
        <taxon>Bacillaceae</taxon>
        <taxon>Bacillus</taxon>
    </lineage>
</organism>